<sequence length="50" mass="5834">MMFEEKDSAIDNPFLTYPEGWNQAVESLVFLPEEMREGFLIQFITTVTSM</sequence>
<organism evidence="1 2">
    <name type="scientific">Acetobacterium fimetarium</name>
    <dbReference type="NCBI Taxonomy" id="52691"/>
    <lineage>
        <taxon>Bacteria</taxon>
        <taxon>Bacillati</taxon>
        <taxon>Bacillota</taxon>
        <taxon>Clostridia</taxon>
        <taxon>Eubacteriales</taxon>
        <taxon>Eubacteriaceae</taxon>
        <taxon>Acetobacterium</taxon>
    </lineage>
</organism>
<comment type="caution">
    <text evidence="1">The sequence shown here is derived from an EMBL/GenBank/DDBJ whole genome shotgun (WGS) entry which is preliminary data.</text>
</comment>
<name>A0ABR6WRY7_9FIRM</name>
<dbReference type="EMBL" id="WJBC01000003">
    <property type="protein sequence ID" value="MBC3803362.1"/>
    <property type="molecule type" value="Genomic_DNA"/>
</dbReference>
<dbReference type="RefSeq" id="WP_186841291.1">
    <property type="nucleotide sequence ID" value="NZ_WJBC01000003.1"/>
</dbReference>
<reference evidence="1 2" key="1">
    <citation type="journal article" date="2020" name="mSystems">
        <title>Defining Genomic and Predicted Metabolic Features of the Acetobacterium Genus.</title>
        <authorList>
            <person name="Ross D.E."/>
            <person name="Marshall C.W."/>
            <person name="Gulliver D."/>
            <person name="May H.D."/>
            <person name="Norman R.S."/>
        </authorList>
    </citation>
    <scope>NUCLEOTIDE SEQUENCE [LARGE SCALE GENOMIC DNA]</scope>
    <source>
        <strain evidence="1 2">DSM 8238</strain>
    </source>
</reference>
<keyword evidence="2" id="KW-1185">Reference proteome</keyword>
<evidence type="ECO:0000313" key="2">
    <source>
        <dbReference type="Proteomes" id="UP000603234"/>
    </source>
</evidence>
<proteinExistence type="predicted"/>
<protein>
    <recommendedName>
        <fullName evidence="3">Transposase</fullName>
    </recommendedName>
</protein>
<gene>
    <name evidence="1" type="ORF">GH808_02770</name>
</gene>
<dbReference type="Proteomes" id="UP000603234">
    <property type="component" value="Unassembled WGS sequence"/>
</dbReference>
<evidence type="ECO:0000313" key="1">
    <source>
        <dbReference type="EMBL" id="MBC3803362.1"/>
    </source>
</evidence>
<accession>A0ABR6WRY7</accession>
<evidence type="ECO:0008006" key="3">
    <source>
        <dbReference type="Google" id="ProtNLM"/>
    </source>
</evidence>